<organism evidence="14 15">
    <name type="scientific">Oleiphilus messinensis</name>
    <dbReference type="NCBI Taxonomy" id="141451"/>
    <lineage>
        <taxon>Bacteria</taxon>
        <taxon>Pseudomonadati</taxon>
        <taxon>Pseudomonadota</taxon>
        <taxon>Gammaproteobacteria</taxon>
        <taxon>Oceanospirillales</taxon>
        <taxon>Oleiphilaceae</taxon>
        <taxon>Oleiphilus</taxon>
    </lineage>
</organism>
<evidence type="ECO:0000256" key="1">
    <source>
        <dbReference type="ARBA" id="ARBA00008798"/>
    </source>
</evidence>
<dbReference type="Pfam" id="PF04963">
    <property type="entry name" value="Sigma54_CBD"/>
    <property type="match status" value="1"/>
</dbReference>
<evidence type="ECO:0000313" key="15">
    <source>
        <dbReference type="Proteomes" id="UP000196027"/>
    </source>
</evidence>
<dbReference type="GO" id="GO:0001216">
    <property type="term" value="F:DNA-binding transcription activator activity"/>
    <property type="evidence" value="ECO:0007669"/>
    <property type="project" value="InterPro"/>
</dbReference>
<evidence type="ECO:0000256" key="5">
    <source>
        <dbReference type="ARBA" id="ARBA00022695"/>
    </source>
</evidence>
<dbReference type="KEGG" id="ome:OLMES_1892"/>
<dbReference type="PROSITE" id="PS00717">
    <property type="entry name" value="SIGMA54_1"/>
    <property type="match status" value="1"/>
</dbReference>
<dbReference type="GO" id="GO:0016987">
    <property type="term" value="F:sigma factor activity"/>
    <property type="evidence" value="ECO:0007669"/>
    <property type="project" value="UniProtKB-KW"/>
</dbReference>
<dbReference type="Proteomes" id="UP000196027">
    <property type="component" value="Chromosome"/>
</dbReference>
<evidence type="ECO:0000256" key="10">
    <source>
        <dbReference type="PIRNR" id="PIRNR000774"/>
    </source>
</evidence>
<dbReference type="Pfam" id="PF00309">
    <property type="entry name" value="Sigma54_AID"/>
    <property type="match status" value="1"/>
</dbReference>
<dbReference type="Pfam" id="PF04552">
    <property type="entry name" value="Sigma54_DBD"/>
    <property type="match status" value="1"/>
</dbReference>
<dbReference type="InterPro" id="IPR038709">
    <property type="entry name" value="RpoN_core-bd_sf"/>
</dbReference>
<dbReference type="GO" id="GO:0006352">
    <property type="term" value="P:DNA-templated transcription initiation"/>
    <property type="evidence" value="ECO:0007669"/>
    <property type="project" value="InterPro"/>
</dbReference>
<dbReference type="NCBIfam" id="TIGR02395">
    <property type="entry name" value="rpoN_sigma"/>
    <property type="match status" value="1"/>
</dbReference>
<accession>A0A1Y0I875</accession>
<keyword evidence="9 10" id="KW-0804">Transcription</keyword>
<keyword evidence="7 10" id="KW-0731">Sigma factor</keyword>
<dbReference type="InterPro" id="IPR007046">
    <property type="entry name" value="RNA_pol_sigma_54_core-bd"/>
</dbReference>
<dbReference type="PROSITE" id="PS00718">
    <property type="entry name" value="SIGMA54_2"/>
    <property type="match status" value="1"/>
</dbReference>
<feature type="compositionally biased region" description="Polar residues" evidence="11">
    <location>
        <begin position="111"/>
        <end position="120"/>
    </location>
</feature>
<evidence type="ECO:0000259" key="13">
    <source>
        <dbReference type="Pfam" id="PF04963"/>
    </source>
</evidence>
<comment type="similarity">
    <text evidence="1 10">Belongs to the sigma-54 factor family.</text>
</comment>
<evidence type="ECO:0000256" key="4">
    <source>
        <dbReference type="ARBA" id="ARBA00022679"/>
    </source>
</evidence>
<gene>
    <name evidence="14" type="ORF">OLMES_1892</name>
</gene>
<dbReference type="NCBIfam" id="NF004595">
    <property type="entry name" value="PRK05932.1-2"/>
    <property type="match status" value="1"/>
</dbReference>
<feature type="domain" description="RNA polymerase sigma factor 54 core-binding" evidence="13">
    <location>
        <begin position="170"/>
        <end position="365"/>
    </location>
</feature>
<keyword evidence="3 10" id="KW-0240">DNA-directed RNA polymerase</keyword>
<sequence length="539" mass="60573">MVMKASLQLKMGQQLTMTPQLQQAIRLLQLSTLDLQQEIQEALDSNPMLEVEDDSYGNSNDSSETDNSDLKDRNSENESENTYSEGDQDYSGTEAHKNDSSSSDSERADSYNEQSSSSTQDNDDYDPGMETDNWSDSIPDDLPVDTAWDDIYQSNAPAAVGPAGDDDFDFESRNSAGETLQDHLLWQLNLTPMSENDHLIAMSIIDAINGDGYLTTPVEELHSGLESEIEELEVDEVVAVLRRLQHFDPPGVCSRDLQECLLNQLKQLPDDTKWLPQAKLVISHYLNLLGNRDYAQIMRRSRLKEEELKAVIQLIQTLNPKPGQTISDTSPEYVVPDVIVKKESGRWKVELNPDIAPKIRVNNSYASLIRRADSSTDNTFMKDQLQEARWFIKSLQSRNETLLKVASKIVEYQQGFLDHGDEAMKPLVLHDIATAVDMHESTISRVTTQKYMHTPRGIFELKYFFSSHVSTAAGGECSSTAIRAIIKKLIAAESPKKPLSDSKLAQILDEQGIKVARRTIAKYREAMSIPPSNERKRLV</sequence>
<dbReference type="Gene3D" id="1.10.10.60">
    <property type="entry name" value="Homeodomain-like"/>
    <property type="match status" value="1"/>
</dbReference>
<dbReference type="GO" id="GO:0016779">
    <property type="term" value="F:nucleotidyltransferase activity"/>
    <property type="evidence" value="ECO:0007669"/>
    <property type="project" value="UniProtKB-KW"/>
</dbReference>
<evidence type="ECO:0000259" key="12">
    <source>
        <dbReference type="Pfam" id="PF04552"/>
    </source>
</evidence>
<feature type="compositionally biased region" description="Basic and acidic residues" evidence="11">
    <location>
        <begin position="94"/>
        <end position="110"/>
    </location>
</feature>
<reference evidence="14 15" key="1">
    <citation type="submission" date="2017-05" db="EMBL/GenBank/DDBJ databases">
        <title>Genomic insights into alkan degradation activity of Oleiphilus messinensis.</title>
        <authorList>
            <person name="Kozyavkin S.A."/>
            <person name="Slesarev A.I."/>
            <person name="Golyshin P.N."/>
            <person name="Korzhenkov A."/>
            <person name="Golyshina O.N."/>
            <person name="Toshchakov S.V."/>
        </authorList>
    </citation>
    <scope>NUCLEOTIDE SEQUENCE [LARGE SCALE GENOMIC DNA]</scope>
    <source>
        <strain evidence="14 15">ME102</strain>
    </source>
</reference>
<proteinExistence type="inferred from homology"/>
<evidence type="ECO:0000313" key="14">
    <source>
        <dbReference type="EMBL" id="ARU55966.1"/>
    </source>
</evidence>
<dbReference type="GO" id="GO:0032993">
    <property type="term" value="C:protein-DNA complex"/>
    <property type="evidence" value="ECO:0007669"/>
    <property type="project" value="UniProtKB-ARBA"/>
</dbReference>
<dbReference type="PROSITE" id="PS50044">
    <property type="entry name" value="SIGMA54_3"/>
    <property type="match status" value="1"/>
</dbReference>
<evidence type="ECO:0000256" key="3">
    <source>
        <dbReference type="ARBA" id="ARBA00022478"/>
    </source>
</evidence>
<dbReference type="FunFam" id="1.10.10.1330:FF:000001">
    <property type="entry name" value="RNA polymerase sigma-54 factor"/>
    <property type="match status" value="1"/>
</dbReference>
<keyword evidence="6 10" id="KW-0805">Transcription regulation</keyword>
<evidence type="ECO:0000256" key="9">
    <source>
        <dbReference type="ARBA" id="ARBA00023163"/>
    </source>
</evidence>
<feature type="region of interest" description="Disordered" evidence="11">
    <location>
        <begin position="41"/>
        <end position="145"/>
    </location>
</feature>
<evidence type="ECO:0000256" key="7">
    <source>
        <dbReference type="ARBA" id="ARBA00023082"/>
    </source>
</evidence>
<feature type="domain" description="RNA polymerase sigma factor 54 DNA-binding" evidence="12">
    <location>
        <begin position="379"/>
        <end position="537"/>
    </location>
</feature>
<dbReference type="EMBL" id="CP021425">
    <property type="protein sequence ID" value="ARU55966.1"/>
    <property type="molecule type" value="Genomic_DNA"/>
</dbReference>
<dbReference type="PANTHER" id="PTHR32248:SF4">
    <property type="entry name" value="RNA POLYMERASE SIGMA-54 FACTOR"/>
    <property type="match status" value="1"/>
</dbReference>
<evidence type="ECO:0000256" key="11">
    <source>
        <dbReference type="SAM" id="MobiDB-lite"/>
    </source>
</evidence>
<dbReference type="PRINTS" id="PR00045">
    <property type="entry name" value="SIGMA54FCT"/>
</dbReference>
<evidence type="ECO:0000256" key="2">
    <source>
        <dbReference type="ARBA" id="ARBA00019942"/>
    </source>
</evidence>
<dbReference type="Gene3D" id="1.10.10.1330">
    <property type="entry name" value="RNA polymerase sigma-54 factor, core-binding domain"/>
    <property type="match status" value="1"/>
</dbReference>
<keyword evidence="8 10" id="KW-0238">DNA-binding</keyword>
<keyword evidence="4 10" id="KW-0808">Transferase</keyword>
<evidence type="ECO:0000256" key="6">
    <source>
        <dbReference type="ARBA" id="ARBA00023015"/>
    </source>
</evidence>
<keyword evidence="15" id="KW-1185">Reference proteome</keyword>
<dbReference type="AlphaFoldDB" id="A0A1Y0I875"/>
<dbReference type="PANTHER" id="PTHR32248">
    <property type="entry name" value="RNA POLYMERASE SIGMA-54 FACTOR"/>
    <property type="match status" value="1"/>
</dbReference>
<dbReference type="GO" id="GO:0000976">
    <property type="term" value="F:transcription cis-regulatory region binding"/>
    <property type="evidence" value="ECO:0007669"/>
    <property type="project" value="UniProtKB-ARBA"/>
</dbReference>
<keyword evidence="5 10" id="KW-0548">Nucleotidyltransferase</keyword>
<comment type="function">
    <text evidence="10">Sigma factors are initiation factors that promote the attachment of RNA polymerase to specific initiation sites and are then released.</text>
</comment>
<dbReference type="NCBIfam" id="NF009118">
    <property type="entry name" value="PRK12469.1"/>
    <property type="match status" value="1"/>
</dbReference>
<dbReference type="PIRSF" id="PIRSF000774">
    <property type="entry name" value="RpoN"/>
    <property type="match status" value="1"/>
</dbReference>
<name>A0A1Y0I875_9GAMM</name>
<dbReference type="FunFam" id="1.10.10.60:FF:000045">
    <property type="entry name" value="RNA polymerase sigma-54 factor"/>
    <property type="match status" value="1"/>
</dbReference>
<protein>
    <recommendedName>
        <fullName evidence="2 10">RNA polymerase sigma-54 factor</fullName>
    </recommendedName>
</protein>
<dbReference type="InterPro" id="IPR000394">
    <property type="entry name" value="RNA_pol_sigma_54"/>
</dbReference>
<evidence type="ECO:0000256" key="8">
    <source>
        <dbReference type="ARBA" id="ARBA00023125"/>
    </source>
</evidence>
<dbReference type="GO" id="GO:0000428">
    <property type="term" value="C:DNA-directed RNA polymerase complex"/>
    <property type="evidence" value="ECO:0007669"/>
    <property type="project" value="UniProtKB-KW"/>
</dbReference>
<dbReference type="InterPro" id="IPR007634">
    <property type="entry name" value="RNA_pol_sigma_54_DNA-bd"/>
</dbReference>